<organism evidence="7 8">
    <name type="scientific">Streptomyces capitiformicae</name>
    <dbReference type="NCBI Taxonomy" id="2014920"/>
    <lineage>
        <taxon>Bacteria</taxon>
        <taxon>Bacillati</taxon>
        <taxon>Actinomycetota</taxon>
        <taxon>Actinomycetes</taxon>
        <taxon>Kitasatosporales</taxon>
        <taxon>Streptomycetaceae</taxon>
        <taxon>Streptomyces</taxon>
    </lineage>
</organism>
<dbReference type="InterPro" id="IPR051211">
    <property type="entry name" value="PG_lysyltransferase"/>
</dbReference>
<dbReference type="GO" id="GO:0005886">
    <property type="term" value="C:plasma membrane"/>
    <property type="evidence" value="ECO:0007669"/>
    <property type="project" value="UniProtKB-SubCell"/>
</dbReference>
<evidence type="ECO:0000259" key="6">
    <source>
        <dbReference type="Pfam" id="PF09924"/>
    </source>
</evidence>
<dbReference type="Pfam" id="PF09924">
    <property type="entry name" value="LPG_synthase_C"/>
    <property type="match status" value="1"/>
</dbReference>
<dbReference type="Proteomes" id="UP000603227">
    <property type="component" value="Unassembled WGS sequence"/>
</dbReference>
<evidence type="ECO:0000256" key="1">
    <source>
        <dbReference type="ARBA" id="ARBA00004651"/>
    </source>
</evidence>
<dbReference type="SUPFAM" id="SSF55729">
    <property type="entry name" value="Acyl-CoA N-acyltransferases (Nat)"/>
    <property type="match status" value="1"/>
</dbReference>
<proteinExistence type="predicted"/>
<evidence type="ECO:0000256" key="5">
    <source>
        <dbReference type="ARBA" id="ARBA00023136"/>
    </source>
</evidence>
<feature type="domain" description="Phosphatidylglycerol lysyltransferase C-terminal" evidence="6">
    <location>
        <begin position="13"/>
        <end position="306"/>
    </location>
</feature>
<comment type="subcellular location">
    <subcellularLocation>
        <location evidence="1">Cell membrane</location>
        <topology evidence="1">Multi-pass membrane protein</topology>
    </subcellularLocation>
</comment>
<dbReference type="GO" id="GO:0016755">
    <property type="term" value="F:aminoacyltransferase activity"/>
    <property type="evidence" value="ECO:0007669"/>
    <property type="project" value="TreeGrafter"/>
</dbReference>
<evidence type="ECO:0000313" key="8">
    <source>
        <dbReference type="Proteomes" id="UP000603227"/>
    </source>
</evidence>
<keyword evidence="4" id="KW-1133">Transmembrane helix</keyword>
<reference evidence="7" key="1">
    <citation type="journal article" date="2014" name="Int. J. Syst. Evol. Microbiol.">
        <title>Complete genome sequence of Corynebacterium casei LMG S-19264T (=DSM 44701T), isolated from a smear-ripened cheese.</title>
        <authorList>
            <consortium name="US DOE Joint Genome Institute (JGI-PGF)"/>
            <person name="Walter F."/>
            <person name="Albersmeier A."/>
            <person name="Kalinowski J."/>
            <person name="Ruckert C."/>
        </authorList>
    </citation>
    <scope>NUCLEOTIDE SEQUENCE</scope>
    <source>
        <strain evidence="7">CGMCC 4.7403</strain>
    </source>
</reference>
<comment type="caution">
    <text evidence="7">The sequence shown here is derived from an EMBL/GenBank/DDBJ whole genome shotgun (WGS) entry which is preliminary data.</text>
</comment>
<keyword evidence="8" id="KW-1185">Reference proteome</keyword>
<sequence>MTTPQPDVLDSIAAYADHPSGFLAYNDGVEHFTSPSVAGVIAYRRRGDTVFTFGGPFAPAELRGALLAEFQQRVVGARQRLVAAQVRAADLDVFAGRDWTVNQLGSSYSIDLERFTLKGKALAKIRQNMARARREKVSVREVPAVDPPPELDEIDRTWLRDKGRHVKRMTFLVGERTGRGTPHRRLFVAERDRAVIGYVSYSPSYGSRPGWLYDLTRRTPEASVGTIELINFAALQTFTEEGARWLHLGLTPFAGLGTEPGNASPPLTRMVRLISERGAFVYPARSQQAFKLKWAPQVVEPEYVAFRGGPRPSSLWQLFRITNAI</sequence>
<keyword evidence="3" id="KW-0812">Transmembrane</keyword>
<dbReference type="EMBL" id="BNAT01000032">
    <property type="protein sequence ID" value="GHE48340.1"/>
    <property type="molecule type" value="Genomic_DNA"/>
</dbReference>
<keyword evidence="5" id="KW-0472">Membrane</keyword>
<keyword evidence="2" id="KW-1003">Cell membrane</keyword>
<dbReference type="PANTHER" id="PTHR34697:SF2">
    <property type="entry name" value="PHOSPHATIDYLGLYCEROL LYSYLTRANSFERASE"/>
    <property type="match status" value="1"/>
</dbReference>
<dbReference type="GO" id="GO:0055091">
    <property type="term" value="P:phospholipid homeostasis"/>
    <property type="evidence" value="ECO:0007669"/>
    <property type="project" value="TreeGrafter"/>
</dbReference>
<evidence type="ECO:0000256" key="3">
    <source>
        <dbReference type="ARBA" id="ARBA00022692"/>
    </source>
</evidence>
<accession>A0A918ZF74</accession>
<evidence type="ECO:0000313" key="7">
    <source>
        <dbReference type="EMBL" id="GHE48340.1"/>
    </source>
</evidence>
<evidence type="ECO:0000256" key="4">
    <source>
        <dbReference type="ARBA" id="ARBA00022989"/>
    </source>
</evidence>
<dbReference type="RefSeq" id="WP_189786403.1">
    <property type="nucleotide sequence ID" value="NZ_BNAT01000032.1"/>
</dbReference>
<dbReference type="AlphaFoldDB" id="A0A918ZF74"/>
<evidence type="ECO:0000256" key="2">
    <source>
        <dbReference type="ARBA" id="ARBA00022475"/>
    </source>
</evidence>
<protein>
    <recommendedName>
        <fullName evidence="6">Phosphatidylglycerol lysyltransferase C-terminal domain-containing protein</fullName>
    </recommendedName>
</protein>
<reference evidence="7" key="2">
    <citation type="submission" date="2020-09" db="EMBL/GenBank/DDBJ databases">
        <authorList>
            <person name="Sun Q."/>
            <person name="Zhou Y."/>
        </authorList>
    </citation>
    <scope>NUCLEOTIDE SEQUENCE</scope>
    <source>
        <strain evidence="7">CGMCC 4.7403</strain>
    </source>
</reference>
<name>A0A918ZF74_9ACTN</name>
<dbReference type="PANTHER" id="PTHR34697">
    <property type="entry name" value="PHOSPHATIDYLGLYCEROL LYSYLTRANSFERASE"/>
    <property type="match status" value="1"/>
</dbReference>
<dbReference type="InterPro" id="IPR024320">
    <property type="entry name" value="LPG_synthase_C"/>
</dbReference>
<dbReference type="InterPro" id="IPR016181">
    <property type="entry name" value="Acyl_CoA_acyltransferase"/>
</dbReference>
<gene>
    <name evidence="7" type="ORF">GCM10017771_69460</name>
</gene>